<dbReference type="Gene3D" id="2.40.10.10">
    <property type="entry name" value="Trypsin-like serine proteases"/>
    <property type="match status" value="4"/>
</dbReference>
<keyword evidence="5" id="KW-0732">Signal</keyword>
<dbReference type="EMBL" id="CAJPEV010004130">
    <property type="protein sequence ID" value="CAG0901229.1"/>
    <property type="molecule type" value="Genomic_DNA"/>
</dbReference>
<reference evidence="7" key="1">
    <citation type="submission" date="2020-11" db="EMBL/GenBank/DDBJ databases">
        <authorList>
            <person name="Tran Van P."/>
        </authorList>
    </citation>
    <scope>NUCLEOTIDE SEQUENCE</scope>
</reference>
<dbReference type="InterPro" id="IPR018114">
    <property type="entry name" value="TRYPSIN_HIS"/>
</dbReference>
<dbReference type="CDD" id="cd00190">
    <property type="entry name" value="Tryp_SPc"/>
    <property type="match status" value="1"/>
</dbReference>
<evidence type="ECO:0000256" key="4">
    <source>
        <dbReference type="SAM" id="MobiDB-lite"/>
    </source>
</evidence>
<feature type="chain" id="PRO_5036403150" description="Peptidase S1 domain-containing protein" evidence="5">
    <location>
        <begin position="22"/>
        <end position="645"/>
    </location>
</feature>
<keyword evidence="8" id="KW-1185">Reference proteome</keyword>
<feature type="signal peptide" evidence="5">
    <location>
        <begin position="1"/>
        <end position="21"/>
    </location>
</feature>
<evidence type="ECO:0000259" key="6">
    <source>
        <dbReference type="PROSITE" id="PS50240"/>
    </source>
</evidence>
<keyword evidence="3" id="KW-1015">Disulfide bond</keyword>
<dbReference type="PRINTS" id="PR00722">
    <property type="entry name" value="CHYMOTRYPSIN"/>
</dbReference>
<dbReference type="GO" id="GO:0005576">
    <property type="term" value="C:extracellular region"/>
    <property type="evidence" value="ECO:0007669"/>
    <property type="project" value="UniProtKB-SubCell"/>
</dbReference>
<dbReference type="PANTHER" id="PTHR24258:SF129">
    <property type="entry name" value="LP15124P-RELATED"/>
    <property type="match status" value="1"/>
</dbReference>
<dbReference type="GO" id="GO:0004252">
    <property type="term" value="F:serine-type endopeptidase activity"/>
    <property type="evidence" value="ECO:0007669"/>
    <property type="project" value="InterPro"/>
</dbReference>
<name>A0A7R9FRL4_9CRUS</name>
<dbReference type="PROSITE" id="PS00134">
    <property type="entry name" value="TRYPSIN_HIS"/>
    <property type="match status" value="1"/>
</dbReference>
<evidence type="ECO:0000256" key="5">
    <source>
        <dbReference type="SAM" id="SignalP"/>
    </source>
</evidence>
<dbReference type="InterPro" id="IPR001254">
    <property type="entry name" value="Trypsin_dom"/>
</dbReference>
<dbReference type="SMART" id="SM00020">
    <property type="entry name" value="Tryp_SPc"/>
    <property type="match status" value="1"/>
</dbReference>
<evidence type="ECO:0000313" key="8">
    <source>
        <dbReference type="Proteomes" id="UP000677054"/>
    </source>
</evidence>
<dbReference type="InterPro" id="IPR009003">
    <property type="entry name" value="Peptidase_S1_PA"/>
</dbReference>
<sequence>MQTYGPATLLILLGLGALSGAWEKRRAYHPSNEDLRRTEGFEDEALEDTEARWEHRANGGASPLLRIQSTAGSIDSIPSSPPGSSSGIPPQLEGSCKAPYECSPYYLCHGKDIITNGSGIIDVRFEEGVGSKLVGGNCPTFLEVCCRDPLAFSISISEPYIHHCGNRHEKGIQVQLVLNNASYHSESQFGEFPWMTAILYEEPDQQGSVQSLYQCGGSLIHPQAVLTAAHCVEKNIFDYNRLKARFGEWDMQSEHEPLPYQERRIKHIVIHEDYNRQTRFNDYAIMILDSPVELDDNIDTVCLPGPQMSFVGHRCYVTGWGKSAFGKDGRYQRVLKKIDLSVAEREWCQEKLRAMEVLSSFSVLHPNFLCGESGKDACKGDGGSPLVCQDPATNSYVQVGIVSRGIGCEERDVPIVFTDVSKAYPWISNVMTTLTQYQVRLGEWDTQDQTEQLQHEERRITKIAIHEDYDERTQFSDYAVSILDLYGGGAGRSHRHRLPAETRNDFRRASVLCHGMGENLERGAIPASVEEDRTAGGGAVPVQGETSQTMLFLHSNSVPGKNSGDRGRPLACLDPLTNNYVQTGIVSWGIGCGERNIPGVYADVAKASDWIDEIISTSVTSIREAFRKILGNSEALARRENLFFL</sequence>
<evidence type="ECO:0000313" key="7">
    <source>
        <dbReference type="EMBL" id="CAD7252123.1"/>
    </source>
</evidence>
<dbReference type="AlphaFoldDB" id="A0A7R9FRL4"/>
<organism evidence="7">
    <name type="scientific">Darwinula stevensoni</name>
    <dbReference type="NCBI Taxonomy" id="69355"/>
    <lineage>
        <taxon>Eukaryota</taxon>
        <taxon>Metazoa</taxon>
        <taxon>Ecdysozoa</taxon>
        <taxon>Arthropoda</taxon>
        <taxon>Crustacea</taxon>
        <taxon>Oligostraca</taxon>
        <taxon>Ostracoda</taxon>
        <taxon>Podocopa</taxon>
        <taxon>Podocopida</taxon>
        <taxon>Darwinulocopina</taxon>
        <taxon>Darwinuloidea</taxon>
        <taxon>Darwinulidae</taxon>
        <taxon>Darwinula</taxon>
    </lineage>
</organism>
<dbReference type="Pfam" id="PF18322">
    <property type="entry name" value="CLIP_1"/>
    <property type="match status" value="1"/>
</dbReference>
<dbReference type="EMBL" id="LR903647">
    <property type="protein sequence ID" value="CAD7252123.1"/>
    <property type="molecule type" value="Genomic_DNA"/>
</dbReference>
<evidence type="ECO:0000256" key="3">
    <source>
        <dbReference type="ARBA" id="ARBA00023157"/>
    </source>
</evidence>
<evidence type="ECO:0000256" key="1">
    <source>
        <dbReference type="ARBA" id="ARBA00004613"/>
    </source>
</evidence>
<dbReference type="FunFam" id="2.40.10.10:FF:000038">
    <property type="entry name" value="Serine protease"/>
    <property type="match status" value="1"/>
</dbReference>
<feature type="domain" description="Peptidase S1" evidence="6">
    <location>
        <begin position="177"/>
        <end position="432"/>
    </location>
</feature>
<feature type="compositionally biased region" description="Low complexity" evidence="4">
    <location>
        <begin position="72"/>
        <end position="90"/>
    </location>
</feature>
<dbReference type="PANTHER" id="PTHR24258">
    <property type="entry name" value="SERINE PROTEASE-RELATED"/>
    <property type="match status" value="1"/>
</dbReference>
<dbReference type="GO" id="GO:0006508">
    <property type="term" value="P:proteolysis"/>
    <property type="evidence" value="ECO:0007669"/>
    <property type="project" value="InterPro"/>
</dbReference>
<dbReference type="Pfam" id="PF00089">
    <property type="entry name" value="Trypsin"/>
    <property type="match status" value="2"/>
</dbReference>
<accession>A0A7R9FRL4</accession>
<gene>
    <name evidence="7" type="ORF">DSTB1V02_LOCUS11884</name>
</gene>
<proteinExistence type="predicted"/>
<comment type="subcellular location">
    <subcellularLocation>
        <location evidence="1">Secreted</location>
    </subcellularLocation>
</comment>
<dbReference type="OrthoDB" id="6261922at2759"/>
<dbReference type="PROSITE" id="PS50240">
    <property type="entry name" value="TRYPSIN_DOM"/>
    <property type="match status" value="2"/>
</dbReference>
<evidence type="ECO:0000256" key="2">
    <source>
        <dbReference type="ARBA" id="ARBA00022525"/>
    </source>
</evidence>
<dbReference type="SUPFAM" id="SSF50494">
    <property type="entry name" value="Trypsin-like serine proteases"/>
    <property type="match status" value="2"/>
</dbReference>
<keyword evidence="2" id="KW-0964">Secreted</keyword>
<feature type="region of interest" description="Disordered" evidence="4">
    <location>
        <begin position="72"/>
        <end position="92"/>
    </location>
</feature>
<feature type="domain" description="Peptidase S1" evidence="6">
    <location>
        <begin position="430"/>
        <end position="616"/>
    </location>
</feature>
<dbReference type="Proteomes" id="UP000677054">
    <property type="component" value="Unassembled WGS sequence"/>
</dbReference>
<protein>
    <recommendedName>
        <fullName evidence="6">Peptidase S1 domain-containing protein</fullName>
    </recommendedName>
</protein>
<dbReference type="InterPro" id="IPR041515">
    <property type="entry name" value="PPAF-2-like_Clip"/>
</dbReference>
<dbReference type="InterPro" id="IPR043504">
    <property type="entry name" value="Peptidase_S1_PA_chymotrypsin"/>
</dbReference>
<dbReference type="InterPro" id="IPR001314">
    <property type="entry name" value="Peptidase_S1A"/>
</dbReference>